<keyword evidence="2" id="KW-1185">Reference proteome</keyword>
<dbReference type="OrthoDB" id="2915790at2759"/>
<organism evidence="1 2">
    <name type="scientific">Cylindrobasidium torrendii FP15055 ss-10</name>
    <dbReference type="NCBI Taxonomy" id="1314674"/>
    <lineage>
        <taxon>Eukaryota</taxon>
        <taxon>Fungi</taxon>
        <taxon>Dikarya</taxon>
        <taxon>Basidiomycota</taxon>
        <taxon>Agaricomycotina</taxon>
        <taxon>Agaricomycetes</taxon>
        <taxon>Agaricomycetidae</taxon>
        <taxon>Agaricales</taxon>
        <taxon>Marasmiineae</taxon>
        <taxon>Physalacriaceae</taxon>
        <taxon>Cylindrobasidium</taxon>
    </lineage>
</organism>
<gene>
    <name evidence="1" type="ORF">CYLTODRAFT_415341</name>
</gene>
<dbReference type="AlphaFoldDB" id="A0A0D7ATM5"/>
<protein>
    <submittedName>
        <fullName evidence="1">Uncharacterized protein</fullName>
    </submittedName>
</protein>
<dbReference type="Proteomes" id="UP000054007">
    <property type="component" value="Unassembled WGS sequence"/>
</dbReference>
<accession>A0A0D7ATM5</accession>
<dbReference type="EMBL" id="KN880912">
    <property type="protein sequence ID" value="KIY61582.1"/>
    <property type="molecule type" value="Genomic_DNA"/>
</dbReference>
<reference evidence="1 2" key="1">
    <citation type="journal article" date="2015" name="Fungal Genet. Biol.">
        <title>Evolution of novel wood decay mechanisms in Agaricales revealed by the genome sequences of Fistulina hepatica and Cylindrobasidium torrendii.</title>
        <authorList>
            <person name="Floudas D."/>
            <person name="Held B.W."/>
            <person name="Riley R."/>
            <person name="Nagy L.G."/>
            <person name="Koehler G."/>
            <person name="Ransdell A.S."/>
            <person name="Younus H."/>
            <person name="Chow J."/>
            <person name="Chiniquy J."/>
            <person name="Lipzen A."/>
            <person name="Tritt A."/>
            <person name="Sun H."/>
            <person name="Haridas S."/>
            <person name="LaButti K."/>
            <person name="Ohm R.A."/>
            <person name="Kues U."/>
            <person name="Blanchette R.A."/>
            <person name="Grigoriev I.V."/>
            <person name="Minto R.E."/>
            <person name="Hibbett D.S."/>
        </authorList>
    </citation>
    <scope>NUCLEOTIDE SEQUENCE [LARGE SCALE GENOMIC DNA]</scope>
    <source>
        <strain evidence="1 2">FP15055 ss-10</strain>
    </source>
</reference>
<name>A0A0D7ATM5_9AGAR</name>
<proteinExistence type="predicted"/>
<evidence type="ECO:0000313" key="2">
    <source>
        <dbReference type="Proteomes" id="UP000054007"/>
    </source>
</evidence>
<sequence>MIPTQPSSRETTYPTLAQRDWIDGPVAGRVHFPENLPDIPVVAPNDREQTPFPQTGYIAAAVKAGDNDYYGMPIQGPQFNRAGRVAARYWSSISASDIAFPPNLNAEMLVGDIYIHHNSSSSNRRKIWVYGRKSDWHLVPVRALDDEKSSSWVTHPGSEGNAFLSVNSHNKPSWITAATIQKQRTGRVAGNRRRTRASTAPPEVAEVAEDEGLQIVDI</sequence>
<dbReference type="STRING" id="1314674.A0A0D7ATM5"/>
<evidence type="ECO:0000313" key="1">
    <source>
        <dbReference type="EMBL" id="KIY61582.1"/>
    </source>
</evidence>